<evidence type="ECO:0000313" key="1">
    <source>
        <dbReference type="EMBL" id="BCB09590.1"/>
    </source>
</evidence>
<keyword evidence="2" id="KW-1185">Reference proteome</keyword>
<protein>
    <submittedName>
        <fullName evidence="1">Uncharacterized protein</fullName>
    </submittedName>
</protein>
<dbReference type="AlphaFoldDB" id="A0A6F8U9H1"/>
<name>A0A6F8U9H1_9GAMM</name>
<dbReference type="EMBL" id="AP022843">
    <property type="protein sequence ID" value="BCB09590.1"/>
    <property type="molecule type" value="Genomic_DNA"/>
</dbReference>
<proteinExistence type="predicted"/>
<dbReference type="Proteomes" id="UP000502259">
    <property type="component" value="Chromosome"/>
</dbReference>
<organism evidence="1 2">
    <name type="scientific">Halomonas hydrothermalis</name>
    <dbReference type="NCBI Taxonomy" id="115561"/>
    <lineage>
        <taxon>Bacteria</taxon>
        <taxon>Pseudomonadati</taxon>
        <taxon>Pseudomonadota</taxon>
        <taxon>Gammaproteobacteria</taxon>
        <taxon>Oceanospirillales</taxon>
        <taxon>Halomonadaceae</taxon>
        <taxon>Halomonas</taxon>
    </lineage>
</organism>
<sequence>MPCVGRGYRVKPHERVIKVDIEANTKPPGDAMRRQRHKPAKDALSYRLRDSGHYRDKRFDAERERLSWAVQQGDTAKVKRLERRLDELLDETLDDIAPGKTPGRLERWKLY</sequence>
<evidence type="ECO:0000313" key="2">
    <source>
        <dbReference type="Proteomes" id="UP000502259"/>
    </source>
</evidence>
<accession>A0A6F8U9H1</accession>
<reference evidence="1 2" key="1">
    <citation type="submission" date="2020-03" db="EMBL/GenBank/DDBJ databases">
        <title>Complete Genome Sequence of Halomonas hydrothermalis Strain Slthf2, Halophilic Bacterium Isolated from Deep-Sea Hydrothermal-Vent Environments.</title>
        <authorList>
            <person name="Takeyama N."/>
            <person name="Huang M."/>
            <person name="Sato K."/>
            <person name="Galipon J."/>
            <person name="Arakawa K."/>
        </authorList>
    </citation>
    <scope>NUCLEOTIDE SEQUENCE [LARGE SCALE GENOMIC DNA]</scope>
    <source>
        <strain evidence="1 2">Slthf2</strain>
    </source>
</reference>
<gene>
    <name evidence="1" type="ORF">HHSLTHF2_34800</name>
</gene>